<dbReference type="PANTHER" id="PTHR43649">
    <property type="entry name" value="ARABINOSE-BINDING PROTEIN-RELATED"/>
    <property type="match status" value="1"/>
</dbReference>
<dbReference type="InterPro" id="IPR006059">
    <property type="entry name" value="SBP"/>
</dbReference>
<dbReference type="EMBL" id="BORB01000003">
    <property type="protein sequence ID" value="GIN56317.1"/>
    <property type="molecule type" value="Genomic_DNA"/>
</dbReference>
<keyword evidence="3" id="KW-0472">Membrane</keyword>
<proteinExistence type="predicted"/>
<dbReference type="RefSeq" id="WP_212965472.1">
    <property type="nucleotide sequence ID" value="NZ_BORB01000003.1"/>
</dbReference>
<dbReference type="InterPro" id="IPR050490">
    <property type="entry name" value="Bact_solute-bd_prot1"/>
</dbReference>
<keyword evidence="5" id="KW-0449">Lipoprotein</keyword>
<accession>A0ABQ4KEJ2</accession>
<evidence type="ECO:0000313" key="7">
    <source>
        <dbReference type="EMBL" id="GIN56317.1"/>
    </source>
</evidence>
<evidence type="ECO:0000256" key="4">
    <source>
        <dbReference type="ARBA" id="ARBA00023139"/>
    </source>
</evidence>
<dbReference type="Gene3D" id="3.40.190.10">
    <property type="entry name" value="Periplasmic binding protein-like II"/>
    <property type="match status" value="2"/>
</dbReference>
<reference evidence="7 8" key="1">
    <citation type="submission" date="2021-03" db="EMBL/GenBank/DDBJ databases">
        <title>Antimicrobial resistance genes in bacteria isolated from Japanese honey, and their potential for conferring macrolide and lincosamide resistance in the American foulbrood pathogen Paenibacillus larvae.</title>
        <authorList>
            <person name="Okamoto M."/>
            <person name="Kumagai M."/>
            <person name="Kanamori H."/>
            <person name="Takamatsu D."/>
        </authorList>
    </citation>
    <scope>NUCLEOTIDE SEQUENCE [LARGE SCALE GENOMIC DNA]</scope>
    <source>
        <strain evidence="7 8">J8TS2</strain>
    </source>
</reference>
<dbReference type="PROSITE" id="PS51257">
    <property type="entry name" value="PROKAR_LIPOPROTEIN"/>
    <property type="match status" value="1"/>
</dbReference>
<dbReference type="SUPFAM" id="SSF53850">
    <property type="entry name" value="Periplasmic binding protein-like II"/>
    <property type="match status" value="1"/>
</dbReference>
<dbReference type="PANTHER" id="PTHR43649:SF33">
    <property type="entry name" value="POLYGALACTURONAN_RHAMNOGALACTURONAN-BINDING PROTEIN YTCQ"/>
    <property type="match status" value="1"/>
</dbReference>
<feature type="chain" id="PRO_5045669655" evidence="6">
    <location>
        <begin position="23"/>
        <end position="528"/>
    </location>
</feature>
<protein>
    <submittedName>
        <fullName evidence="7">Sugar ABC transporter substrate-binding protein</fullName>
    </submittedName>
</protein>
<organism evidence="7 8">
    <name type="scientific">Lederbergia ruris</name>
    <dbReference type="NCBI Taxonomy" id="217495"/>
    <lineage>
        <taxon>Bacteria</taxon>
        <taxon>Bacillati</taxon>
        <taxon>Bacillota</taxon>
        <taxon>Bacilli</taxon>
        <taxon>Bacillales</taxon>
        <taxon>Bacillaceae</taxon>
        <taxon>Lederbergia</taxon>
    </lineage>
</organism>
<evidence type="ECO:0000256" key="2">
    <source>
        <dbReference type="ARBA" id="ARBA00022729"/>
    </source>
</evidence>
<evidence type="ECO:0000256" key="3">
    <source>
        <dbReference type="ARBA" id="ARBA00023136"/>
    </source>
</evidence>
<keyword evidence="4" id="KW-0564">Palmitate</keyword>
<keyword evidence="8" id="KW-1185">Reference proteome</keyword>
<evidence type="ECO:0000313" key="8">
    <source>
        <dbReference type="Proteomes" id="UP000679950"/>
    </source>
</evidence>
<name>A0ABQ4KEJ2_9BACI</name>
<evidence type="ECO:0000256" key="6">
    <source>
        <dbReference type="SAM" id="SignalP"/>
    </source>
</evidence>
<dbReference type="Proteomes" id="UP000679950">
    <property type="component" value="Unassembled WGS sequence"/>
</dbReference>
<feature type="signal peptide" evidence="6">
    <location>
        <begin position="1"/>
        <end position="22"/>
    </location>
</feature>
<comment type="caution">
    <text evidence="7">The sequence shown here is derived from an EMBL/GenBank/DDBJ whole genome shotgun (WGS) entry which is preliminary data.</text>
</comment>
<keyword evidence="1" id="KW-1003">Cell membrane</keyword>
<evidence type="ECO:0000256" key="5">
    <source>
        <dbReference type="ARBA" id="ARBA00023288"/>
    </source>
</evidence>
<keyword evidence="2 6" id="KW-0732">Signal</keyword>
<evidence type="ECO:0000256" key="1">
    <source>
        <dbReference type="ARBA" id="ARBA00022475"/>
    </source>
</evidence>
<gene>
    <name evidence="7" type="ORF">J8TS2_06360</name>
</gene>
<sequence length="528" mass="60012">MKKRKKALFYLTVLLTSMALVAGCAKNETKTGADKDADGNFNETGYPIVKEPITLTMMGQSSPVQPDWKDMGFFKEMKEKTNIDFEFKTAPSDDYKQKKQLAFASMELPDVFYGAELTSAEEVSYGTQEMLIPLEDLIDKYAPNFKKVMEEHPEIKPSITAPDGHIYALPGLDTTTQSKTPIMWMNKPWMDKIGAKTPETVDDLYQLLKDFKEKDPGNVGEVIPLTANSPADLRVGLLPNFGVIQSDGIFQKDGKVDYAFMQEGFKEYVTFMNNLYNEKLLDNDMFSHTWEQFVAKGPKVGIYSTWPIVMLGFEDSSEALKYPPLPPLTSSVNDKKLTIEMPEVRRGRAAITSENKYPEATMRWLDYAYSEEGSILARLGIEGESYEWNEDKTKWKLLSKDGLSTTETNSQYAPGVGTNVPMVLSQEIFGKEDNPTIHEINKNLANELLPHAEMPYPLVYFTEDEQDRINTLKPDIDTYFEQMEAKFITGAESIETGWDKYIETLEGLGIDEYIEIHQDAYDRWAKEK</sequence>
<dbReference type="Pfam" id="PF01547">
    <property type="entry name" value="SBP_bac_1"/>
    <property type="match status" value="1"/>
</dbReference>